<accession>A0A165E4M2</accession>
<dbReference type="Proteomes" id="UP000076871">
    <property type="component" value="Unassembled WGS sequence"/>
</dbReference>
<protein>
    <submittedName>
        <fullName evidence="2">Uncharacterized protein</fullName>
    </submittedName>
</protein>
<feature type="compositionally biased region" description="Low complexity" evidence="1">
    <location>
        <begin position="244"/>
        <end position="259"/>
    </location>
</feature>
<dbReference type="OrthoDB" id="2649166at2759"/>
<feature type="compositionally biased region" description="Low complexity" evidence="1">
    <location>
        <begin position="177"/>
        <end position="201"/>
    </location>
</feature>
<feature type="compositionally biased region" description="Polar residues" evidence="1">
    <location>
        <begin position="104"/>
        <end position="124"/>
    </location>
</feature>
<evidence type="ECO:0000313" key="3">
    <source>
        <dbReference type="Proteomes" id="UP000076871"/>
    </source>
</evidence>
<feature type="region of interest" description="Disordered" evidence="1">
    <location>
        <begin position="175"/>
        <end position="298"/>
    </location>
</feature>
<keyword evidence="3" id="KW-1185">Reference proteome</keyword>
<feature type="compositionally biased region" description="Basic and acidic residues" evidence="1">
    <location>
        <begin position="202"/>
        <end position="214"/>
    </location>
</feature>
<feature type="region of interest" description="Disordered" evidence="1">
    <location>
        <begin position="460"/>
        <end position="501"/>
    </location>
</feature>
<organism evidence="2 3">
    <name type="scientific">Laetiporus sulphureus 93-53</name>
    <dbReference type="NCBI Taxonomy" id="1314785"/>
    <lineage>
        <taxon>Eukaryota</taxon>
        <taxon>Fungi</taxon>
        <taxon>Dikarya</taxon>
        <taxon>Basidiomycota</taxon>
        <taxon>Agaricomycotina</taxon>
        <taxon>Agaricomycetes</taxon>
        <taxon>Polyporales</taxon>
        <taxon>Laetiporus</taxon>
    </lineage>
</organism>
<dbReference type="GeneID" id="63829623"/>
<feature type="compositionally biased region" description="Polar residues" evidence="1">
    <location>
        <begin position="64"/>
        <end position="77"/>
    </location>
</feature>
<feature type="region of interest" description="Disordered" evidence="1">
    <location>
        <begin position="61"/>
        <end position="150"/>
    </location>
</feature>
<evidence type="ECO:0000256" key="1">
    <source>
        <dbReference type="SAM" id="MobiDB-lite"/>
    </source>
</evidence>
<evidence type="ECO:0000313" key="2">
    <source>
        <dbReference type="EMBL" id="KZT06230.1"/>
    </source>
</evidence>
<name>A0A165E4M2_9APHY</name>
<dbReference type="RefSeq" id="XP_040763970.1">
    <property type="nucleotide sequence ID" value="XM_040912595.1"/>
</dbReference>
<feature type="compositionally biased region" description="Acidic residues" evidence="1">
    <location>
        <begin position="380"/>
        <end position="391"/>
    </location>
</feature>
<gene>
    <name evidence="2" type="ORF">LAESUDRAFT_759427</name>
</gene>
<sequence length="543" mass="59889">MDPGQDAIALTGSGSEAVNTLARLRREMATLLARPRSEFGEIDPQLDVSRTLDVVREARRRMEQLNQPSGDSRTQTRLRAPQSAGPTRFGPRPEPSHHRLSAARWQSQPLSRSDFNSADASTTLGRRVAARTASGQSSSTNASQTLRDNPAETANEILARAMRYLAEHDEQMNAMVQRARSASVPPAASGSGADASQSGDQPRGEDNGEAERSSRMLSPLFLNISPSPQTAPQTDPLDAPAPLRSSQTSQSVPTQTRPPNVRLSQAPPPEEIAQPIGGSSSWMFGEERALPDLDDDDPFSWLLPSRSRDEFLGLGGPVRTREPYRFADAFIAPEERRRRDRAGQSMAYPQTTLSSRSDADIGQQRASRRPRRGWARLDPDGDEIPTDEEEEYERHRAQLRARALQLTSGQASRRFDVAPLFPEPPPHQRRPLFMPTTQSVWQFSNDEDIQVRINPALPSSDSLSDWERPITPREDDNESLAPTEIIPRGPPSPELIGSSIPFSPSPLPLPLIDLSPLKHTRHRKLSSANRRIKVSSAACLAGR</sequence>
<feature type="region of interest" description="Disordered" evidence="1">
    <location>
        <begin position="335"/>
        <end position="396"/>
    </location>
</feature>
<dbReference type="InParanoid" id="A0A165E4M2"/>
<dbReference type="EMBL" id="KV427625">
    <property type="protein sequence ID" value="KZT06230.1"/>
    <property type="molecule type" value="Genomic_DNA"/>
</dbReference>
<feature type="compositionally biased region" description="Polar residues" evidence="1">
    <location>
        <begin position="347"/>
        <end position="356"/>
    </location>
</feature>
<feature type="compositionally biased region" description="Polar residues" evidence="1">
    <location>
        <begin position="224"/>
        <end position="233"/>
    </location>
</feature>
<dbReference type="AlphaFoldDB" id="A0A165E4M2"/>
<proteinExistence type="predicted"/>
<feature type="compositionally biased region" description="Polar residues" evidence="1">
    <location>
        <begin position="133"/>
        <end position="147"/>
    </location>
</feature>
<reference evidence="2 3" key="1">
    <citation type="journal article" date="2016" name="Mol. Biol. Evol.">
        <title>Comparative Genomics of Early-Diverging Mushroom-Forming Fungi Provides Insights into the Origins of Lignocellulose Decay Capabilities.</title>
        <authorList>
            <person name="Nagy L.G."/>
            <person name="Riley R."/>
            <person name="Tritt A."/>
            <person name="Adam C."/>
            <person name="Daum C."/>
            <person name="Floudas D."/>
            <person name="Sun H."/>
            <person name="Yadav J.S."/>
            <person name="Pangilinan J."/>
            <person name="Larsson K.H."/>
            <person name="Matsuura K."/>
            <person name="Barry K."/>
            <person name="Labutti K."/>
            <person name="Kuo R."/>
            <person name="Ohm R.A."/>
            <person name="Bhattacharya S.S."/>
            <person name="Shirouzu T."/>
            <person name="Yoshinaga Y."/>
            <person name="Martin F.M."/>
            <person name="Grigoriev I.V."/>
            <person name="Hibbett D.S."/>
        </authorList>
    </citation>
    <scope>NUCLEOTIDE SEQUENCE [LARGE SCALE GENOMIC DNA]</scope>
    <source>
        <strain evidence="2 3">93-53</strain>
    </source>
</reference>
<feature type="compositionally biased region" description="Basic and acidic residues" evidence="1">
    <location>
        <begin position="465"/>
        <end position="474"/>
    </location>
</feature>